<feature type="domain" description="Trimeric autotransporter adhesin YadA-like head" evidence="12">
    <location>
        <begin position="49"/>
        <end position="73"/>
    </location>
</feature>
<keyword evidence="10" id="KW-0998">Cell outer membrane</keyword>
<dbReference type="InterPro" id="IPR008640">
    <property type="entry name" value="Adhesin_Head_dom"/>
</dbReference>
<sequence>MGTGATADAEDAVAIGTNASATNGKAVSIGAENVASGDGAVAIGDPNTATGNGAVAQGMDNTATGDGTVALGNTNMVGGGGQAVGTAGTAAQGAIGIGYQNEVIGQGSVALGNTSSALGAGAVAIGDTAEATIVDSVALGSGSLANGDTLGDAAFQPLDAAGNPIAVTAPTATSEVSVGDAGSERRITNVAAGSADTDAVNVSQLAAVDQKAGTPLTFAGDSGTNVDRQLGETLNVTGGAAGTLTDDNIGVVGDGTDTLAIQLAENIDLGTNGSVTTGNSTLDDSGLAVGDGSGNVTTVTNDGLTVANGGPSVTNSGGIDAGGQVISNVADGVADGDAVNVSQLNGVSDVANAGWNLSAQGGGATNVAPDGEVNLRNADGNLNVTQATANGREEVTFDLANEVSIGTDGPTLNDDGIDMGGDTVTNVGDPVDGGDAVNLDYFDENRAHYYSVNDDGVQGGNYDNDGATGVNAIAAGVDATATGDGSLAMGFGADARQADGIALGSSAISQGASSIAMGDGATNDVFGNNQIAIGSNASSFGEDDLAIGTGAAASGQRNIALGTDASTDVGILDGIAIGTDAYVGANNGIAMGNGASADHAGSVALGTDSVTAAPVGTTDITLAGTNYTFAGGTPTGTVSVGDVGNERTLTNVAAGRISASSTDAINGSQLFATNQAVEDAAATASQGWNLSAQNGGATNVAPGGEVNLRNADGNLEVTQATANGREEVTFDLANEVSIGPNGPTLNDSGIDMNGDTITNVGDPVDGGDAVNLDYFDENRSHYYSVNDGGTQQDNYANDGADGVDSMAAGVAASTGAGAERALALGYNTSATGVDSVAIGQYASAESGGAVAIGRDATANGGQAISIGYGNTATGDGAVSIGDPSTAIGDGALALGKDNYAEGTGAVAVGNNNTSEGDGALAIGDSNTADGNGSITMGVNNQATGDGAVAMGNDNMVTGDGAFAVGNNATSGALDTLALGTEASATSQHAMALGNSSDASGFGAFAAGNTAEASGDGAMAVGQVSTASGLRSSAIGLETVSSAEDALAVGTEAEASGLRSTAIGNFSVSSGQAALAMGSNSQASVEGSVALGARSNVLHEQSVALGAATETVRGAQTGYTGYGKDTTEDSVGEIAIAQVAVFDDEGVQLTEPGNRQITGVAAGVEDTDAVNVSQLKGIETHYYSVNDDGVIGGNYDNDGATGANAIASGVDALASTEGSVALGSGSVANRALASASGAIPAGSATITYNTTDKELLGAVSVGDSDSYRQITNVADGTQSQDAVTVRQLQGAMESVTITGTKYFHANSDQPDSLAVGEDSIAVGPTTVVNGDAGIGMGNGATVGQMAPGGTAIGDGAEVMLADGMALGTESLSEAQQGIALGAGATVSHDQSVALGSNSVTAEPVATPGTTIAGTDYDFAGITPDSTVSVGDAGDERTVTNVASGRVNETSTDAVNGSQLYAATQSIESLSDEVEAGQTHYYSVNDGGTQGGNYANDGATGVNSIAAGVDATATADGAIAMGDGATASETDSVAMGSGATTEAAVGTADITVGGQTYAFAGASPVGTFSVGSAGAERTITNVAAGRISADSTDAINGSQLYATNQAVENVDGRVSNVEGDVNELDDRVTNVEGDVSNIGNEIDQLDNQAVQYDTNGDGSVDYDSITLEGDEGTTISNVGDGEVSETSSDVVNGSQLWEVQEQITNIETGETKYFKANSEAADARAEGAESVAMGPESVARGDHSVATGDGAVAESEGGVALGAGSQATREGMNGAEEAFSGESVASAQGAVSVGSEGGERQITHVAGGTQATDAVNVRQLESVQAGSVSYDRNDDGSVDYSSVTLGQEGTPTQIHNVAAGEAPTDAANVGQLQELNQQFNQQIGGLSNRIDDVEDYANAGSASAIAAASVPQAYLPGKSMVSAGAGTYSGESAVSVGVSRLSENGRWAVKLNATGDSQGNFGAGVGAGFHW</sequence>
<evidence type="ECO:0000313" key="15">
    <source>
        <dbReference type="Proteomes" id="UP000319812"/>
    </source>
</evidence>
<dbReference type="Gene3D" id="3.30.1300.30">
    <property type="entry name" value="GSPII I/J protein-like"/>
    <property type="match status" value="1"/>
</dbReference>
<dbReference type="SUPFAM" id="SSF101967">
    <property type="entry name" value="Adhesin YadA, collagen-binding domain"/>
    <property type="match status" value="10"/>
</dbReference>
<feature type="domain" description="Trimeric autotransporter adhesin YadA-like stalk" evidence="13">
    <location>
        <begin position="1155"/>
        <end position="1177"/>
    </location>
</feature>
<dbReference type="InterPro" id="IPR011049">
    <property type="entry name" value="Serralysin-like_metalloprot_C"/>
</dbReference>
<feature type="domain" description="Trimeric autotransporter adhesin YadA-like head" evidence="12">
    <location>
        <begin position="1"/>
        <end position="19"/>
    </location>
</feature>
<feature type="domain" description="Trimeric autotransporter adhesin YadA-like head" evidence="12">
    <location>
        <begin position="858"/>
        <end position="881"/>
    </location>
</feature>
<proteinExistence type="inferred from homology"/>
<name>A0A4Y4F805_9GAMM</name>
<dbReference type="SUPFAM" id="SSF54523">
    <property type="entry name" value="Pili subunits"/>
    <property type="match status" value="1"/>
</dbReference>
<feature type="domain" description="Trimeric autotransporter adhesin YadA-like head" evidence="12">
    <location>
        <begin position="1497"/>
        <end position="1523"/>
    </location>
</feature>
<accession>A0A4Y4F805</accession>
<protein>
    <recommendedName>
        <fullName evidence="16">Autotransporter adhesin</fullName>
    </recommendedName>
</protein>
<feature type="domain" description="Trimeric autotransporter adhesin YadA-like head" evidence="12">
    <location>
        <begin position="105"/>
        <end position="127"/>
    </location>
</feature>
<keyword evidence="5" id="KW-1134">Transmembrane beta strand</keyword>
<feature type="domain" description="Trimeric autotransporter adhesin YadA-like head" evidence="12">
    <location>
        <begin position="942"/>
        <end position="968"/>
    </location>
</feature>
<evidence type="ECO:0000259" key="13">
    <source>
        <dbReference type="Pfam" id="PF05662"/>
    </source>
</evidence>
<dbReference type="Pfam" id="PF05662">
    <property type="entry name" value="YadA_stalk"/>
    <property type="match status" value="10"/>
</dbReference>
<feature type="domain" description="Trimeric autotransporter adhesin YadA-like head" evidence="12">
    <location>
        <begin position="915"/>
        <end position="934"/>
    </location>
</feature>
<keyword evidence="7" id="KW-0732">Signal</keyword>
<evidence type="ECO:0000256" key="5">
    <source>
        <dbReference type="ARBA" id="ARBA00022452"/>
    </source>
</evidence>
<dbReference type="InterPro" id="IPR045584">
    <property type="entry name" value="Pilin-like"/>
</dbReference>
<dbReference type="EMBL" id="BJOC01000031">
    <property type="protein sequence ID" value="GED23271.1"/>
    <property type="molecule type" value="Genomic_DNA"/>
</dbReference>
<dbReference type="CDD" id="cd12820">
    <property type="entry name" value="LbR_YadA-like"/>
    <property type="match status" value="4"/>
</dbReference>
<dbReference type="GO" id="GO:0009986">
    <property type="term" value="C:cell surface"/>
    <property type="evidence" value="ECO:0007669"/>
    <property type="project" value="UniProtKB-SubCell"/>
</dbReference>
<dbReference type="Pfam" id="PF05658">
    <property type="entry name" value="YadA_head"/>
    <property type="match status" value="20"/>
</dbReference>
<feature type="domain" description="Trimeric autotransporter adhesin YadA-like head" evidence="12">
    <location>
        <begin position="1041"/>
        <end position="1066"/>
    </location>
</feature>
<feature type="domain" description="Trimeric autotransporter adhesin YadA-like head" evidence="12">
    <location>
        <begin position="1373"/>
        <end position="1397"/>
    </location>
</feature>
<reference evidence="14 15" key="1">
    <citation type="submission" date="2019-06" db="EMBL/GenBank/DDBJ databases">
        <title>Whole genome shotgun sequence of Halomonas halmophila NBRC 15537.</title>
        <authorList>
            <person name="Hosoyama A."/>
            <person name="Uohara A."/>
            <person name="Ohji S."/>
            <person name="Ichikawa N."/>
        </authorList>
    </citation>
    <scope>NUCLEOTIDE SEQUENCE [LARGE SCALE GENOMIC DNA]</scope>
    <source>
        <strain evidence="14 15">NBRC 15537</strain>
    </source>
</reference>
<evidence type="ECO:0000256" key="10">
    <source>
        <dbReference type="ARBA" id="ARBA00023237"/>
    </source>
</evidence>
<feature type="domain" description="Trimeric autotransporter adhesin YadA-like head" evidence="12">
    <location>
        <begin position="1012"/>
        <end position="1036"/>
    </location>
</feature>
<keyword evidence="9" id="KW-0472">Membrane</keyword>
<feature type="domain" description="Trimeric autotransporter adhesin YadA-like head" evidence="12">
    <location>
        <begin position="1199"/>
        <end position="1225"/>
    </location>
</feature>
<comment type="subcellular location">
    <subcellularLocation>
        <location evidence="2">Cell outer membrane</location>
    </subcellularLocation>
    <subcellularLocation>
        <location evidence="1">Cell surface</location>
    </subcellularLocation>
</comment>
<keyword evidence="4" id="KW-0813">Transport</keyword>
<dbReference type="Proteomes" id="UP000319812">
    <property type="component" value="Unassembled WGS sequence"/>
</dbReference>
<evidence type="ECO:0008006" key="16">
    <source>
        <dbReference type="Google" id="ProtNLM"/>
    </source>
</evidence>
<dbReference type="Gene3D" id="2.150.10.10">
    <property type="entry name" value="Serralysin-like metalloprotease, C-terminal"/>
    <property type="match status" value="14"/>
</dbReference>
<feature type="domain" description="Trimeric autotransporter adhesin YadA-like stalk" evidence="13">
    <location>
        <begin position="1577"/>
        <end position="1619"/>
    </location>
</feature>
<keyword evidence="8" id="KW-0653">Protein transport</keyword>
<feature type="domain" description="Trimeric autotransporter adhesin YadA-like stalk" evidence="13">
    <location>
        <begin position="326"/>
        <end position="366"/>
    </location>
</feature>
<dbReference type="InterPro" id="IPR008635">
    <property type="entry name" value="Coiled_stalk_dom"/>
</dbReference>
<feature type="domain" description="Trimeric autotransporter adhesin YadA-like head" evidence="12">
    <location>
        <begin position="21"/>
        <end position="44"/>
    </location>
</feature>
<dbReference type="GO" id="GO:0015031">
    <property type="term" value="P:protein transport"/>
    <property type="evidence" value="ECO:0007669"/>
    <property type="project" value="UniProtKB-KW"/>
</dbReference>
<feature type="domain" description="Trimeric autotransporter adhesin YadA-like head" evidence="12">
    <location>
        <begin position="974"/>
        <end position="996"/>
    </location>
</feature>
<keyword evidence="6" id="KW-0812">Transmembrane</keyword>
<evidence type="ECO:0000256" key="3">
    <source>
        <dbReference type="ARBA" id="ARBA00005848"/>
    </source>
</evidence>
<dbReference type="Gene3D" id="6.20.50.100">
    <property type="match status" value="2"/>
</dbReference>
<dbReference type="Pfam" id="PF03895">
    <property type="entry name" value="YadA_anchor"/>
    <property type="match status" value="1"/>
</dbReference>
<evidence type="ECO:0000256" key="2">
    <source>
        <dbReference type="ARBA" id="ARBA00004442"/>
    </source>
</evidence>
<dbReference type="Gene3D" id="2.20.70.140">
    <property type="match status" value="1"/>
</dbReference>
<evidence type="ECO:0000259" key="12">
    <source>
        <dbReference type="Pfam" id="PF05658"/>
    </source>
</evidence>
<dbReference type="GO" id="GO:0009279">
    <property type="term" value="C:cell outer membrane"/>
    <property type="evidence" value="ECO:0007669"/>
    <property type="project" value="UniProtKB-SubCell"/>
</dbReference>
<feature type="domain" description="Trimeric autotransporter adhesin YadA-like stalk" evidence="13">
    <location>
        <begin position="649"/>
        <end position="685"/>
    </location>
</feature>
<comment type="similarity">
    <text evidence="3">Belongs to the autotransporter-2 (AT-2) (TC 1.B.40) family.</text>
</comment>
<feature type="domain" description="Trimeric autotransporter adhesin YadA-like C-terminal membrane anchor" evidence="11">
    <location>
        <begin position="1909"/>
        <end position="1969"/>
    </location>
</feature>
<keyword evidence="15" id="KW-1185">Reference proteome</keyword>
<feature type="domain" description="Trimeric autotransporter adhesin YadA-like head" evidence="12">
    <location>
        <begin position="541"/>
        <end position="565"/>
    </location>
</feature>
<feature type="domain" description="Trimeric autotransporter adhesin YadA-like head" evidence="12">
    <location>
        <begin position="467"/>
        <end position="493"/>
    </location>
</feature>
<feature type="domain" description="Trimeric autotransporter adhesin YadA-like stalk" evidence="13">
    <location>
        <begin position="186"/>
        <end position="225"/>
    </location>
</feature>
<evidence type="ECO:0000256" key="7">
    <source>
        <dbReference type="ARBA" id="ARBA00022729"/>
    </source>
</evidence>
<evidence type="ECO:0000256" key="9">
    <source>
        <dbReference type="ARBA" id="ARBA00023136"/>
    </source>
</evidence>
<dbReference type="InterPro" id="IPR005594">
    <property type="entry name" value="YadA_C"/>
</dbReference>
<comment type="caution">
    <text evidence="14">The sequence shown here is derived from an EMBL/GenBank/DDBJ whole genome shotgun (WGS) entry which is preliminary data.</text>
</comment>
<organism evidence="14 15">
    <name type="scientific">Halomonas halmophila</name>
    <dbReference type="NCBI Taxonomy" id="252"/>
    <lineage>
        <taxon>Bacteria</taxon>
        <taxon>Pseudomonadati</taxon>
        <taxon>Pseudomonadota</taxon>
        <taxon>Gammaproteobacteria</taxon>
        <taxon>Oceanospirillales</taxon>
        <taxon>Halomonadaceae</taxon>
        <taxon>Halomonas</taxon>
    </lineage>
</organism>
<feature type="domain" description="Trimeric autotransporter adhesin YadA-like stalk" evidence="13">
    <location>
        <begin position="1268"/>
        <end position="1307"/>
    </location>
</feature>
<evidence type="ECO:0000256" key="6">
    <source>
        <dbReference type="ARBA" id="ARBA00022692"/>
    </source>
</evidence>
<gene>
    <name evidence="14" type="ORF">HHA01_22480</name>
</gene>
<feature type="domain" description="Trimeric autotransporter adhesin YadA-like stalk" evidence="13">
    <location>
        <begin position="1799"/>
        <end position="1838"/>
    </location>
</feature>
<evidence type="ECO:0000256" key="8">
    <source>
        <dbReference type="ARBA" id="ARBA00022927"/>
    </source>
</evidence>
<evidence type="ECO:0000313" key="14">
    <source>
        <dbReference type="EMBL" id="GED23271.1"/>
    </source>
</evidence>
<feature type="domain" description="Trimeric autotransporter adhesin YadA-like stalk" evidence="13">
    <location>
        <begin position="1673"/>
        <end position="1711"/>
    </location>
</feature>
<feature type="domain" description="Trimeric autotransporter adhesin YadA-like head" evidence="12">
    <location>
        <begin position="586"/>
        <end position="609"/>
    </location>
</feature>
<evidence type="ECO:0000256" key="4">
    <source>
        <dbReference type="ARBA" id="ARBA00022448"/>
    </source>
</evidence>
<evidence type="ECO:0000256" key="1">
    <source>
        <dbReference type="ARBA" id="ARBA00004241"/>
    </source>
</evidence>
<feature type="domain" description="Trimeric autotransporter adhesin YadA-like head" evidence="12">
    <location>
        <begin position="817"/>
        <end position="842"/>
    </location>
</feature>
<evidence type="ECO:0000259" key="11">
    <source>
        <dbReference type="Pfam" id="PF03895"/>
    </source>
</evidence>
<feature type="domain" description="Trimeric autotransporter adhesin YadA-like stalk" evidence="13">
    <location>
        <begin position="1851"/>
        <end position="1890"/>
    </location>
</feature>
<feature type="domain" description="Trimeric autotransporter adhesin YadA-like head" evidence="12">
    <location>
        <begin position="1069"/>
        <end position="1094"/>
    </location>
</feature>
<feature type="domain" description="Trimeric autotransporter adhesin YadA-like head" evidence="12">
    <location>
        <begin position="886"/>
        <end position="911"/>
    </location>
</feature>
<feature type="domain" description="Trimeric autotransporter adhesin YadA-like stalk" evidence="13">
    <location>
        <begin position="1437"/>
        <end position="1469"/>
    </location>
</feature>
<feature type="domain" description="Trimeric autotransporter adhesin YadA-like head" evidence="12">
    <location>
        <begin position="1723"/>
        <end position="1749"/>
    </location>
</feature>